<reference evidence="2" key="1">
    <citation type="journal article" date="2020" name="Cell">
        <title>Large-Scale Comparative Analyses of Tick Genomes Elucidate Their Genetic Diversity and Vector Capacities.</title>
        <authorList>
            <consortium name="Tick Genome and Microbiome Consortium (TIGMIC)"/>
            <person name="Jia N."/>
            <person name="Wang J."/>
            <person name="Shi W."/>
            <person name="Du L."/>
            <person name="Sun Y."/>
            <person name="Zhan W."/>
            <person name="Jiang J.F."/>
            <person name="Wang Q."/>
            <person name="Zhang B."/>
            <person name="Ji P."/>
            <person name="Bell-Sakyi L."/>
            <person name="Cui X.M."/>
            <person name="Yuan T.T."/>
            <person name="Jiang B.G."/>
            <person name="Yang W.F."/>
            <person name="Lam T.T."/>
            <person name="Chang Q.C."/>
            <person name="Ding S.J."/>
            <person name="Wang X.J."/>
            <person name="Zhu J.G."/>
            <person name="Ruan X.D."/>
            <person name="Zhao L."/>
            <person name="Wei J.T."/>
            <person name="Ye R.Z."/>
            <person name="Que T.C."/>
            <person name="Du C.H."/>
            <person name="Zhou Y.H."/>
            <person name="Cheng J.X."/>
            <person name="Dai P.F."/>
            <person name="Guo W.B."/>
            <person name="Han X.H."/>
            <person name="Huang E.J."/>
            <person name="Li L.F."/>
            <person name="Wei W."/>
            <person name="Gao Y.C."/>
            <person name="Liu J.Z."/>
            <person name="Shao H.Z."/>
            <person name="Wang X."/>
            <person name="Wang C.C."/>
            <person name="Yang T.C."/>
            <person name="Huo Q.B."/>
            <person name="Li W."/>
            <person name="Chen H.Y."/>
            <person name="Chen S.E."/>
            <person name="Zhou L.G."/>
            <person name="Ni X.B."/>
            <person name="Tian J.H."/>
            <person name="Sheng Y."/>
            <person name="Liu T."/>
            <person name="Pan Y.S."/>
            <person name="Xia L.Y."/>
            <person name="Li J."/>
            <person name="Zhao F."/>
            <person name="Cao W.C."/>
        </authorList>
    </citation>
    <scope>NUCLEOTIDE SEQUENCE</scope>
    <source>
        <strain evidence="2">Rsan-2018</strain>
    </source>
</reference>
<keyword evidence="3" id="KW-1185">Reference proteome</keyword>
<evidence type="ECO:0000313" key="2">
    <source>
        <dbReference type="EMBL" id="KAH7981615.1"/>
    </source>
</evidence>
<protein>
    <recommendedName>
        <fullName evidence="4">Secreted protein</fullName>
    </recommendedName>
</protein>
<feature type="chain" id="PRO_5038975990" description="Secreted protein" evidence="1">
    <location>
        <begin position="31"/>
        <end position="72"/>
    </location>
</feature>
<dbReference type="VEuPathDB" id="VectorBase:RSAN_050265"/>
<reference evidence="2" key="2">
    <citation type="submission" date="2021-09" db="EMBL/GenBank/DDBJ databases">
        <authorList>
            <person name="Jia N."/>
            <person name="Wang J."/>
            <person name="Shi W."/>
            <person name="Du L."/>
            <person name="Sun Y."/>
            <person name="Zhan W."/>
            <person name="Jiang J."/>
            <person name="Wang Q."/>
            <person name="Zhang B."/>
            <person name="Ji P."/>
            <person name="Sakyi L.B."/>
            <person name="Cui X."/>
            <person name="Yuan T."/>
            <person name="Jiang B."/>
            <person name="Yang W."/>
            <person name="Lam T.T.-Y."/>
            <person name="Chang Q."/>
            <person name="Ding S."/>
            <person name="Wang X."/>
            <person name="Zhu J."/>
            <person name="Ruan X."/>
            <person name="Zhao L."/>
            <person name="Wei J."/>
            <person name="Que T."/>
            <person name="Du C."/>
            <person name="Cheng J."/>
            <person name="Dai P."/>
            <person name="Han X."/>
            <person name="Huang E."/>
            <person name="Gao Y."/>
            <person name="Liu J."/>
            <person name="Shao H."/>
            <person name="Ye R."/>
            <person name="Li L."/>
            <person name="Wei W."/>
            <person name="Wang X."/>
            <person name="Wang C."/>
            <person name="Huo Q."/>
            <person name="Li W."/>
            <person name="Guo W."/>
            <person name="Chen H."/>
            <person name="Chen S."/>
            <person name="Zhou L."/>
            <person name="Zhou L."/>
            <person name="Ni X."/>
            <person name="Tian J."/>
            <person name="Zhou Y."/>
            <person name="Sheng Y."/>
            <person name="Liu T."/>
            <person name="Pan Y."/>
            <person name="Xia L."/>
            <person name="Li J."/>
            <person name="Zhao F."/>
            <person name="Cao W."/>
        </authorList>
    </citation>
    <scope>NUCLEOTIDE SEQUENCE</scope>
    <source>
        <strain evidence="2">Rsan-2018</strain>
        <tissue evidence="2">Larvae</tissue>
    </source>
</reference>
<sequence>MRGCRVVESTMRGQWPRALLLLVLVQPSLQGKLLKAALAAAANGGFRMLPVFLPIPVEESLYYPVHYFLPIP</sequence>
<proteinExistence type="predicted"/>
<dbReference type="Proteomes" id="UP000821837">
    <property type="component" value="Chromosome 1"/>
</dbReference>
<accession>A0A9D4QIR6</accession>
<dbReference type="EMBL" id="JABSTV010001245">
    <property type="protein sequence ID" value="KAH7981615.1"/>
    <property type="molecule type" value="Genomic_DNA"/>
</dbReference>
<dbReference type="AlphaFoldDB" id="A0A9D4QIR6"/>
<name>A0A9D4QIR6_RHISA</name>
<gene>
    <name evidence="2" type="ORF">HPB52_000348</name>
</gene>
<evidence type="ECO:0008006" key="4">
    <source>
        <dbReference type="Google" id="ProtNLM"/>
    </source>
</evidence>
<evidence type="ECO:0000313" key="3">
    <source>
        <dbReference type="Proteomes" id="UP000821837"/>
    </source>
</evidence>
<keyword evidence="1" id="KW-0732">Signal</keyword>
<organism evidence="2 3">
    <name type="scientific">Rhipicephalus sanguineus</name>
    <name type="common">Brown dog tick</name>
    <name type="synonym">Ixodes sanguineus</name>
    <dbReference type="NCBI Taxonomy" id="34632"/>
    <lineage>
        <taxon>Eukaryota</taxon>
        <taxon>Metazoa</taxon>
        <taxon>Ecdysozoa</taxon>
        <taxon>Arthropoda</taxon>
        <taxon>Chelicerata</taxon>
        <taxon>Arachnida</taxon>
        <taxon>Acari</taxon>
        <taxon>Parasitiformes</taxon>
        <taxon>Ixodida</taxon>
        <taxon>Ixodoidea</taxon>
        <taxon>Ixodidae</taxon>
        <taxon>Rhipicephalinae</taxon>
        <taxon>Rhipicephalus</taxon>
        <taxon>Rhipicephalus</taxon>
    </lineage>
</organism>
<feature type="signal peptide" evidence="1">
    <location>
        <begin position="1"/>
        <end position="30"/>
    </location>
</feature>
<evidence type="ECO:0000256" key="1">
    <source>
        <dbReference type="SAM" id="SignalP"/>
    </source>
</evidence>
<comment type="caution">
    <text evidence="2">The sequence shown here is derived from an EMBL/GenBank/DDBJ whole genome shotgun (WGS) entry which is preliminary data.</text>
</comment>